<evidence type="ECO:0000256" key="1">
    <source>
        <dbReference type="SAM" id="Phobius"/>
    </source>
</evidence>
<sequence length="35" mass="4124">MGYQVVFYFVVVLFSFCINALMMIDVISMKENSRK</sequence>
<keyword evidence="1" id="KW-1133">Transmembrane helix</keyword>
<protein>
    <submittedName>
        <fullName evidence="2">Uncharacterized protein</fullName>
    </submittedName>
</protein>
<feature type="transmembrane region" description="Helical" evidence="1">
    <location>
        <begin position="6"/>
        <end position="27"/>
    </location>
</feature>
<evidence type="ECO:0000313" key="2">
    <source>
        <dbReference type="EMBL" id="PHM64883.1"/>
    </source>
</evidence>
<organism evidence="2 3">
    <name type="scientific">Xenorhabdus stockiae</name>
    <dbReference type="NCBI Taxonomy" id="351614"/>
    <lineage>
        <taxon>Bacteria</taxon>
        <taxon>Pseudomonadati</taxon>
        <taxon>Pseudomonadota</taxon>
        <taxon>Gammaproteobacteria</taxon>
        <taxon>Enterobacterales</taxon>
        <taxon>Morganellaceae</taxon>
        <taxon>Xenorhabdus</taxon>
    </lineage>
</organism>
<keyword evidence="3" id="KW-1185">Reference proteome</keyword>
<comment type="caution">
    <text evidence="2">The sequence shown here is derived from an EMBL/GenBank/DDBJ whole genome shotgun (WGS) entry which is preliminary data.</text>
</comment>
<proteinExistence type="predicted"/>
<reference evidence="2 3" key="1">
    <citation type="journal article" date="2017" name="Nat. Microbiol.">
        <title>Natural product diversity associated with the nematode symbionts Photorhabdus and Xenorhabdus.</title>
        <authorList>
            <person name="Tobias N.J."/>
            <person name="Wolff H."/>
            <person name="Djahanschiri B."/>
            <person name="Grundmann F."/>
            <person name="Kronenwerth M."/>
            <person name="Shi Y.M."/>
            <person name="Simonyi S."/>
            <person name="Grun P."/>
            <person name="Shapiro-Ilan D."/>
            <person name="Pidot S.J."/>
            <person name="Stinear T.P."/>
            <person name="Ebersberger I."/>
            <person name="Bode H.B."/>
        </authorList>
    </citation>
    <scope>NUCLEOTIDE SEQUENCE [LARGE SCALE GENOMIC DNA]</scope>
    <source>
        <strain evidence="2 3">DSM 17904</strain>
    </source>
</reference>
<evidence type="ECO:0000313" key="3">
    <source>
        <dbReference type="Proteomes" id="UP000222366"/>
    </source>
</evidence>
<accession>A0A2D0KN60</accession>
<name>A0A2D0KN60_9GAMM</name>
<dbReference type="Proteomes" id="UP000222366">
    <property type="component" value="Unassembled WGS sequence"/>
</dbReference>
<dbReference type="AlphaFoldDB" id="A0A2D0KN60"/>
<gene>
    <name evidence="2" type="ORF">Xsto_02491</name>
</gene>
<keyword evidence="1" id="KW-0472">Membrane</keyword>
<dbReference type="EMBL" id="NJAJ01000022">
    <property type="protein sequence ID" value="PHM64883.1"/>
    <property type="molecule type" value="Genomic_DNA"/>
</dbReference>
<keyword evidence="1" id="KW-0812">Transmembrane</keyword>